<dbReference type="GO" id="GO:0080120">
    <property type="term" value="P:CAAX-box protein maturation"/>
    <property type="evidence" value="ECO:0007669"/>
    <property type="project" value="UniProtKB-ARBA"/>
</dbReference>
<keyword evidence="1" id="KW-0472">Membrane</keyword>
<feature type="transmembrane region" description="Helical" evidence="1">
    <location>
        <begin position="184"/>
        <end position="207"/>
    </location>
</feature>
<reference evidence="3 4" key="1">
    <citation type="submission" date="2017-11" db="EMBL/GenBank/DDBJ databases">
        <title>Genome sequence of Entomoplasma somnilux PYAN-1 (ATCC 49194).</title>
        <authorList>
            <person name="Lo W.-S."/>
            <person name="Gasparich G.E."/>
            <person name="Kuo C.-H."/>
        </authorList>
    </citation>
    <scope>NUCLEOTIDE SEQUENCE [LARGE SCALE GENOMIC DNA]</scope>
    <source>
        <strain evidence="3 4">PYAN-1</strain>
    </source>
</reference>
<dbReference type="Proteomes" id="UP000232230">
    <property type="component" value="Chromosome"/>
</dbReference>
<feature type="transmembrane region" description="Helical" evidence="1">
    <location>
        <begin position="40"/>
        <end position="63"/>
    </location>
</feature>
<dbReference type="RefSeq" id="WP_024863517.1">
    <property type="nucleotide sequence ID" value="NZ_CP024965.1"/>
</dbReference>
<feature type="transmembrane region" description="Helical" evidence="1">
    <location>
        <begin position="227"/>
        <end position="245"/>
    </location>
</feature>
<evidence type="ECO:0000256" key="1">
    <source>
        <dbReference type="SAM" id="Phobius"/>
    </source>
</evidence>
<accession>A0A2K8P285</accession>
<dbReference type="GO" id="GO:0006508">
    <property type="term" value="P:proteolysis"/>
    <property type="evidence" value="ECO:0007669"/>
    <property type="project" value="UniProtKB-KW"/>
</dbReference>
<evidence type="ECO:0000313" key="4">
    <source>
        <dbReference type="Proteomes" id="UP000232230"/>
    </source>
</evidence>
<dbReference type="KEGG" id="esx:ESOMN_v1c06210"/>
<feature type="transmembrane region" description="Helical" evidence="1">
    <location>
        <begin position="311"/>
        <end position="329"/>
    </location>
</feature>
<proteinExistence type="predicted"/>
<dbReference type="EMBL" id="CP024965">
    <property type="protein sequence ID" value="ATZ19003.1"/>
    <property type="molecule type" value="Genomic_DNA"/>
</dbReference>
<evidence type="ECO:0000259" key="2">
    <source>
        <dbReference type="Pfam" id="PF02517"/>
    </source>
</evidence>
<feature type="transmembrane region" description="Helical" evidence="1">
    <location>
        <begin position="75"/>
        <end position="96"/>
    </location>
</feature>
<feature type="transmembrane region" description="Helical" evidence="1">
    <location>
        <begin position="145"/>
        <end position="163"/>
    </location>
</feature>
<protein>
    <submittedName>
        <fullName evidence="3">CAAX amino terminal membrane bound protease</fullName>
    </submittedName>
</protein>
<keyword evidence="1" id="KW-1133">Transmembrane helix</keyword>
<feature type="domain" description="CAAX prenyl protease 2/Lysostaphin resistance protein A-like" evidence="2">
    <location>
        <begin position="234"/>
        <end position="322"/>
    </location>
</feature>
<gene>
    <name evidence="3" type="ORF">ESOMN_v1c06210</name>
</gene>
<evidence type="ECO:0000313" key="3">
    <source>
        <dbReference type="EMBL" id="ATZ19003.1"/>
    </source>
</evidence>
<dbReference type="GO" id="GO:0004175">
    <property type="term" value="F:endopeptidase activity"/>
    <property type="evidence" value="ECO:0007669"/>
    <property type="project" value="UniProtKB-ARBA"/>
</dbReference>
<dbReference type="AlphaFoldDB" id="A0A2K8P285"/>
<name>A0A2K8P285_9MOLU</name>
<keyword evidence="4" id="KW-1185">Reference proteome</keyword>
<sequence length="330" mass="36957">MTNIIAKTKFLISKLQIKENEQNKNFEFLFKVYNPKTDGIIFLLTALIIPFTSLLIFRFAAGMGYTDPGSQTDSYLTMGHMLVTLVSAIAGLIIFLQRDSKLFIKSGLIIFYLFEIVPVLSALIGSFILSLIYGTDVKDSAVANIIGLWFQIIGEIFIIIWAIQKTTDLKERIISTFKNDWKRLLLITIIGIITIVGICIFLWNVLFTTEKSNNQNQLESLLKSPNLAIRVSYTLTLFVLTVLIAPLAEELTSRHAWYVGTGNRTVGWLTSALFFGMIHVSSGDIQNIGNYLIAGLILSSIFNISRGNVTYSWLVHAGYNLIALILILVQ</sequence>
<dbReference type="Pfam" id="PF02517">
    <property type="entry name" value="Rce1-like"/>
    <property type="match status" value="1"/>
</dbReference>
<keyword evidence="3" id="KW-0378">Hydrolase</keyword>
<feature type="transmembrane region" description="Helical" evidence="1">
    <location>
        <begin position="266"/>
        <end position="282"/>
    </location>
</feature>
<feature type="transmembrane region" description="Helical" evidence="1">
    <location>
        <begin position="288"/>
        <end position="304"/>
    </location>
</feature>
<feature type="transmembrane region" description="Helical" evidence="1">
    <location>
        <begin position="108"/>
        <end position="133"/>
    </location>
</feature>
<keyword evidence="1" id="KW-0812">Transmembrane</keyword>
<keyword evidence="3" id="KW-0645">Protease</keyword>
<dbReference type="InterPro" id="IPR003675">
    <property type="entry name" value="Rce1/LyrA-like_dom"/>
</dbReference>
<organism evidence="3 4">
    <name type="scientific">Williamsoniiplasma somnilux</name>
    <dbReference type="NCBI Taxonomy" id="215578"/>
    <lineage>
        <taxon>Bacteria</taxon>
        <taxon>Bacillati</taxon>
        <taxon>Mycoplasmatota</taxon>
        <taxon>Mollicutes</taxon>
        <taxon>Entomoplasmatales</taxon>
        <taxon>Williamsoniiplasma</taxon>
    </lineage>
</organism>